<evidence type="ECO:0000313" key="1">
    <source>
        <dbReference type="EMBL" id="NLR68662.1"/>
    </source>
</evidence>
<reference evidence="1 2" key="1">
    <citation type="submission" date="2020-04" db="EMBL/GenBank/DDBJ databases">
        <authorList>
            <person name="Yin C."/>
        </authorList>
    </citation>
    <scope>NUCLEOTIDE SEQUENCE [LARGE SCALE GENOMIC DNA]</scope>
    <source>
        <strain evidence="1 2">Ae27</strain>
    </source>
</reference>
<sequence>MKAFLFCTSYIADRGQHVPGRYMKYISFYQSRLAALGAEHLFLVNDGRAHIDKIAGSMTAVISAETLPDQHLMPGTYMISFEKGLGRPSIDDHCGWWRSFVFSYTIARRYGFDKIIHVESDFFLLSERLLSFIRSISSGWHSLWSSSCKWPESGIQIICKDRFEELFVASEQARSLGYNSYYPAEHTLPFSAVHRHFLGDRLDCLPSGTTTAGQEVFLNYDYIGNVPVNDIVDGEQIKL</sequence>
<dbReference type="EMBL" id="JABAIA010000004">
    <property type="protein sequence ID" value="NLR68662.1"/>
    <property type="molecule type" value="Genomic_DNA"/>
</dbReference>
<dbReference type="Proteomes" id="UP000570474">
    <property type="component" value="Unassembled WGS sequence"/>
</dbReference>
<dbReference type="AlphaFoldDB" id="A0A847RZV4"/>
<evidence type="ECO:0000313" key="2">
    <source>
        <dbReference type="Proteomes" id="UP000570474"/>
    </source>
</evidence>
<proteinExistence type="predicted"/>
<accession>A0A847RZV4</accession>
<dbReference type="RefSeq" id="WP_168874623.1">
    <property type="nucleotide sequence ID" value="NZ_JABAIA010000004.1"/>
</dbReference>
<name>A0A847RZV4_9BACT</name>
<gene>
    <name evidence="1" type="ORF">HGH92_30445</name>
</gene>
<protein>
    <submittedName>
        <fullName evidence="1">Uncharacterized protein</fullName>
    </submittedName>
</protein>
<organism evidence="1 2">
    <name type="scientific">Chitinophaga varians</name>
    <dbReference type="NCBI Taxonomy" id="2202339"/>
    <lineage>
        <taxon>Bacteria</taxon>
        <taxon>Pseudomonadati</taxon>
        <taxon>Bacteroidota</taxon>
        <taxon>Chitinophagia</taxon>
        <taxon>Chitinophagales</taxon>
        <taxon>Chitinophagaceae</taxon>
        <taxon>Chitinophaga</taxon>
    </lineage>
</organism>
<comment type="caution">
    <text evidence="1">The sequence shown here is derived from an EMBL/GenBank/DDBJ whole genome shotgun (WGS) entry which is preliminary data.</text>
</comment>
<keyword evidence="2" id="KW-1185">Reference proteome</keyword>